<dbReference type="Proteomes" id="UP000321026">
    <property type="component" value="Unassembled WGS sequence"/>
</dbReference>
<dbReference type="SUPFAM" id="SSF55120">
    <property type="entry name" value="Pseudouridine synthase"/>
    <property type="match status" value="1"/>
</dbReference>
<dbReference type="Gene3D" id="3.30.70.580">
    <property type="entry name" value="Pseudouridine synthase I, catalytic domain, N-terminal subdomain"/>
    <property type="match status" value="1"/>
</dbReference>
<evidence type="ECO:0000313" key="7">
    <source>
        <dbReference type="EMBL" id="TXG77922.1"/>
    </source>
</evidence>
<evidence type="ECO:0000256" key="4">
    <source>
        <dbReference type="PROSITE-ProRule" id="PRU00182"/>
    </source>
</evidence>
<dbReference type="InterPro" id="IPR002942">
    <property type="entry name" value="S4_RNA-bd"/>
</dbReference>
<dbReference type="InterPro" id="IPR006145">
    <property type="entry name" value="PsdUridine_synth_RsuA/RluA"/>
</dbReference>
<keyword evidence="2 4" id="KW-0694">RNA-binding</keyword>
<feature type="domain" description="RNA-binding S4" evidence="6">
    <location>
        <begin position="5"/>
        <end position="68"/>
    </location>
</feature>
<dbReference type="EMBL" id="SSDS01000033">
    <property type="protein sequence ID" value="TXG77922.1"/>
    <property type="molecule type" value="Genomic_DNA"/>
</dbReference>
<dbReference type="Pfam" id="PF01479">
    <property type="entry name" value="S4"/>
    <property type="match status" value="1"/>
</dbReference>
<dbReference type="PROSITE" id="PS01149">
    <property type="entry name" value="PSI_RSU"/>
    <property type="match status" value="1"/>
</dbReference>
<dbReference type="PANTHER" id="PTHR47683">
    <property type="entry name" value="PSEUDOURIDINE SYNTHASE FAMILY PROTEIN-RELATED"/>
    <property type="match status" value="1"/>
</dbReference>
<dbReference type="Gene3D" id="3.30.70.1560">
    <property type="entry name" value="Alpha-L RNA-binding motif"/>
    <property type="match status" value="1"/>
</dbReference>
<dbReference type="InterPro" id="IPR020094">
    <property type="entry name" value="TruA/RsuA/RluB/E/F_N"/>
</dbReference>
<name>A0A5C7JA94_9BACT</name>
<evidence type="ECO:0000313" key="8">
    <source>
        <dbReference type="Proteomes" id="UP000321026"/>
    </source>
</evidence>
<dbReference type="InterPro" id="IPR050343">
    <property type="entry name" value="RsuA_PseudoU_synthase"/>
</dbReference>
<evidence type="ECO:0000256" key="1">
    <source>
        <dbReference type="ARBA" id="ARBA00008348"/>
    </source>
</evidence>
<evidence type="ECO:0000256" key="2">
    <source>
        <dbReference type="ARBA" id="ARBA00022884"/>
    </source>
</evidence>
<dbReference type="CDD" id="cd00165">
    <property type="entry name" value="S4"/>
    <property type="match status" value="1"/>
</dbReference>
<dbReference type="GO" id="GO:0005829">
    <property type="term" value="C:cytosol"/>
    <property type="evidence" value="ECO:0007669"/>
    <property type="project" value="UniProtKB-ARBA"/>
</dbReference>
<dbReference type="EC" id="5.4.99.-" evidence="5"/>
<dbReference type="InterPro" id="IPR042092">
    <property type="entry name" value="PsdUridine_s_RsuA/RluB/E/F_cat"/>
</dbReference>
<dbReference type="SUPFAM" id="SSF55174">
    <property type="entry name" value="Alpha-L RNA-binding motif"/>
    <property type="match status" value="1"/>
</dbReference>
<evidence type="ECO:0000256" key="5">
    <source>
        <dbReference type="RuleBase" id="RU003887"/>
    </source>
</evidence>
<evidence type="ECO:0000259" key="6">
    <source>
        <dbReference type="SMART" id="SM00363"/>
    </source>
</evidence>
<protein>
    <recommendedName>
        <fullName evidence="5">Pseudouridine synthase</fullName>
        <ecNumber evidence="5">5.4.99.-</ecNumber>
    </recommendedName>
</protein>
<reference evidence="7 8" key="1">
    <citation type="submission" date="2018-09" db="EMBL/GenBank/DDBJ databases">
        <title>Metagenome Assembled Genomes from an Advanced Water Purification Facility.</title>
        <authorList>
            <person name="Stamps B.W."/>
            <person name="Spear J.R."/>
        </authorList>
    </citation>
    <scope>NUCLEOTIDE SEQUENCE [LARGE SCALE GENOMIC DNA]</scope>
    <source>
        <strain evidence="7">Bin_63_2</strain>
    </source>
</reference>
<dbReference type="PANTHER" id="PTHR47683:SF2">
    <property type="entry name" value="RNA-BINDING S4 DOMAIN-CONTAINING PROTEIN"/>
    <property type="match status" value="1"/>
</dbReference>
<dbReference type="GO" id="GO:0003723">
    <property type="term" value="F:RNA binding"/>
    <property type="evidence" value="ECO:0007669"/>
    <property type="project" value="UniProtKB-KW"/>
</dbReference>
<dbReference type="PROSITE" id="PS50889">
    <property type="entry name" value="S4"/>
    <property type="match status" value="1"/>
</dbReference>
<dbReference type="AlphaFoldDB" id="A0A5C7JA94"/>
<comment type="caution">
    <text evidence="7">The sequence shown here is derived from an EMBL/GenBank/DDBJ whole genome shotgun (WGS) entry which is preliminary data.</text>
</comment>
<dbReference type="Pfam" id="PF00849">
    <property type="entry name" value="PseudoU_synth_2"/>
    <property type="match status" value="1"/>
</dbReference>
<accession>A0A5C7JA94</accession>
<dbReference type="InterPro" id="IPR036986">
    <property type="entry name" value="S4_RNA-bd_sf"/>
</dbReference>
<dbReference type="CDD" id="cd02870">
    <property type="entry name" value="PseudoU_synth_RsuA_like"/>
    <property type="match status" value="1"/>
</dbReference>
<organism evidence="7 8">
    <name type="scientific">Candidatus Dojkabacteria bacterium</name>
    <dbReference type="NCBI Taxonomy" id="2099670"/>
    <lineage>
        <taxon>Bacteria</taxon>
        <taxon>Candidatus Dojkabacteria</taxon>
    </lineage>
</organism>
<sequence length="244" mass="28119">MDTTQRLDKFLSNSGYASRRSIKQFLRENTVTINGVKARESGIRIDLSKDDIRINNQKIKKEGFVYYLLNKPKGVVSTSADEFDRKNVVDLIDTDVRVYPVGRLDKDTHGLILLTNDGELTHKLTHPKFHVPKTYLLKIEGSVSEGKLNKLRDGIILSDGLTNPAKVKVRKETPNTTELEMEIYEGRYRQIRRMCEAIHLNLIDLQRIKFGPIKIDKLRLEHYRELTKAEVESLKKATEKDTII</sequence>
<dbReference type="InterPro" id="IPR018496">
    <property type="entry name" value="PsdUridine_synth_RsuA/RluB_CS"/>
</dbReference>
<dbReference type="NCBIfam" id="TIGR00093">
    <property type="entry name" value="pseudouridine synthase"/>
    <property type="match status" value="1"/>
</dbReference>
<proteinExistence type="inferred from homology"/>
<gene>
    <name evidence="7" type="ORF">E6Q11_01945</name>
</gene>
<comment type="similarity">
    <text evidence="1 5">Belongs to the pseudouridine synthase RsuA family.</text>
</comment>
<dbReference type="GO" id="GO:0000455">
    <property type="term" value="P:enzyme-directed rRNA pseudouridine synthesis"/>
    <property type="evidence" value="ECO:0007669"/>
    <property type="project" value="UniProtKB-ARBA"/>
</dbReference>
<dbReference type="Gene3D" id="3.10.290.10">
    <property type="entry name" value="RNA-binding S4 domain"/>
    <property type="match status" value="1"/>
</dbReference>
<keyword evidence="3 5" id="KW-0413">Isomerase</keyword>
<dbReference type="FunFam" id="3.10.290.10:FF:000003">
    <property type="entry name" value="Pseudouridine synthase"/>
    <property type="match status" value="1"/>
</dbReference>
<dbReference type="InterPro" id="IPR000748">
    <property type="entry name" value="PsdUridine_synth_RsuA/RluB/E/F"/>
</dbReference>
<dbReference type="GO" id="GO:0120159">
    <property type="term" value="F:rRNA pseudouridine synthase activity"/>
    <property type="evidence" value="ECO:0007669"/>
    <property type="project" value="UniProtKB-ARBA"/>
</dbReference>
<dbReference type="SMART" id="SM00363">
    <property type="entry name" value="S4"/>
    <property type="match status" value="1"/>
</dbReference>
<dbReference type="FunFam" id="3.30.70.1560:FF:000001">
    <property type="entry name" value="Pseudouridine synthase"/>
    <property type="match status" value="1"/>
</dbReference>
<dbReference type="InterPro" id="IPR020103">
    <property type="entry name" value="PsdUridine_synth_cat_dom_sf"/>
</dbReference>
<evidence type="ECO:0000256" key="3">
    <source>
        <dbReference type="ARBA" id="ARBA00023235"/>
    </source>
</evidence>